<evidence type="ECO:0000313" key="1">
    <source>
        <dbReference type="EMBL" id="OMJ11352.1"/>
    </source>
</evidence>
<proteinExistence type="predicted"/>
<evidence type="ECO:0000313" key="2">
    <source>
        <dbReference type="Proteomes" id="UP000187429"/>
    </source>
</evidence>
<name>A0A1R1X9R4_9FUNG</name>
<accession>A0A1R1X9R4</accession>
<protein>
    <submittedName>
        <fullName evidence="1">Uncharacterized protein</fullName>
    </submittedName>
</protein>
<reference evidence="2" key="1">
    <citation type="submission" date="2017-01" db="EMBL/GenBank/DDBJ databases">
        <authorList>
            <person name="Wang Y."/>
            <person name="White M."/>
            <person name="Kvist S."/>
            <person name="Moncalvo J.-M."/>
        </authorList>
    </citation>
    <scope>NUCLEOTIDE SEQUENCE [LARGE SCALE GENOMIC DNA]</scope>
    <source>
        <strain evidence="2">ID-206-W2</strain>
    </source>
</reference>
<gene>
    <name evidence="1" type="ORF">AYI69_g9863</name>
</gene>
<dbReference type="Proteomes" id="UP000187429">
    <property type="component" value="Unassembled WGS sequence"/>
</dbReference>
<organism evidence="1 2">
    <name type="scientific">Smittium culicis</name>
    <dbReference type="NCBI Taxonomy" id="133412"/>
    <lineage>
        <taxon>Eukaryota</taxon>
        <taxon>Fungi</taxon>
        <taxon>Fungi incertae sedis</taxon>
        <taxon>Zoopagomycota</taxon>
        <taxon>Kickxellomycotina</taxon>
        <taxon>Harpellomycetes</taxon>
        <taxon>Harpellales</taxon>
        <taxon>Legeriomycetaceae</taxon>
        <taxon>Smittium</taxon>
    </lineage>
</organism>
<dbReference type="AlphaFoldDB" id="A0A1R1X9R4"/>
<sequence>MSDEPYLEVTIDFSRPDSWETDSTPTFRAQESSSVNIKVMDIDCNSEKAGNSYPDLLEEPTVVIERMLNLTRGSRAGGIHVQNTLSYDLSSVCFESSKRTKQVDNANRMVSTTEKILCSEHALCAPQRQPVCLEHEQEINNIDPGSEHTLCRSIAVTLSDNSDSGPKNRNFSALRKQAHDLDFPDISGVSSKRKVSTLTQFTLSFPTNKVSAVNPGTVLLSIAF</sequence>
<dbReference type="EMBL" id="LSSM01006123">
    <property type="protein sequence ID" value="OMJ11352.1"/>
    <property type="molecule type" value="Genomic_DNA"/>
</dbReference>
<keyword evidence="2" id="KW-1185">Reference proteome</keyword>
<comment type="caution">
    <text evidence="1">The sequence shown here is derived from an EMBL/GenBank/DDBJ whole genome shotgun (WGS) entry which is preliminary data.</text>
</comment>